<organism evidence="2 3">
    <name type="scientific">Linnemannia elongata AG-77</name>
    <dbReference type="NCBI Taxonomy" id="1314771"/>
    <lineage>
        <taxon>Eukaryota</taxon>
        <taxon>Fungi</taxon>
        <taxon>Fungi incertae sedis</taxon>
        <taxon>Mucoromycota</taxon>
        <taxon>Mortierellomycotina</taxon>
        <taxon>Mortierellomycetes</taxon>
        <taxon>Mortierellales</taxon>
        <taxon>Mortierellaceae</taxon>
        <taxon>Linnemannia</taxon>
    </lineage>
</organism>
<dbReference type="AlphaFoldDB" id="A0A197JCX3"/>
<dbReference type="Proteomes" id="UP000078512">
    <property type="component" value="Unassembled WGS sequence"/>
</dbReference>
<proteinExistence type="predicted"/>
<dbReference type="EMBL" id="KV442135">
    <property type="protein sequence ID" value="OAQ22960.1"/>
    <property type="molecule type" value="Genomic_DNA"/>
</dbReference>
<gene>
    <name evidence="2" type="ORF">K457DRAFT_36880</name>
</gene>
<reference evidence="2 3" key="1">
    <citation type="submission" date="2016-05" db="EMBL/GenBank/DDBJ databases">
        <title>Genome sequencing reveals origins of a unique bacterial endosymbiosis in the earliest lineages of terrestrial Fungi.</title>
        <authorList>
            <consortium name="DOE Joint Genome Institute"/>
            <person name="Uehling J."/>
            <person name="Gryganskyi A."/>
            <person name="Hameed K."/>
            <person name="Tschaplinski T."/>
            <person name="Misztal P."/>
            <person name="Wu S."/>
            <person name="Desiro A."/>
            <person name="Vande Pol N."/>
            <person name="Du Z.-Y."/>
            <person name="Zienkiewicz A."/>
            <person name="Zienkiewicz K."/>
            <person name="Morin E."/>
            <person name="Tisserant E."/>
            <person name="Splivallo R."/>
            <person name="Hainaut M."/>
            <person name="Henrissat B."/>
            <person name="Ohm R."/>
            <person name="Kuo A."/>
            <person name="Yan J."/>
            <person name="Lipzen A."/>
            <person name="Nolan M."/>
            <person name="Labutti K."/>
            <person name="Barry K."/>
            <person name="Goldstein A."/>
            <person name="Labbe J."/>
            <person name="Schadt C."/>
            <person name="Tuskan G."/>
            <person name="Grigoriev I."/>
            <person name="Martin F."/>
            <person name="Vilgalys R."/>
            <person name="Bonito G."/>
        </authorList>
    </citation>
    <scope>NUCLEOTIDE SEQUENCE [LARGE SCALE GENOMIC DNA]</scope>
    <source>
        <strain evidence="2 3">AG-77</strain>
    </source>
</reference>
<name>A0A197JCX3_9FUNG</name>
<feature type="compositionally biased region" description="Low complexity" evidence="1">
    <location>
        <begin position="112"/>
        <end position="144"/>
    </location>
</feature>
<protein>
    <recommendedName>
        <fullName evidence="4">CCHC-type domain-containing protein</fullName>
    </recommendedName>
</protein>
<evidence type="ECO:0000256" key="1">
    <source>
        <dbReference type="SAM" id="MobiDB-lite"/>
    </source>
</evidence>
<sequence length="276" mass="30622">MPTNHSNNNNSHSSKENRLHPYLARIHKDMNQTYEALQAKIQHSRLQSAQTATSDSPTTTQEPMVLFSAAVESLIKHLNDYQEANTIQKQHVESITNSNTTPRPKEPTQPLTTASITTTTTKRSTTSSLTPSSSSSSSLSGATTPKVGSGGYVALVKGRLPRDERQYRLDHGLCMYCGITKHAVWNCPKLQAKGENYLEHLYDYPSSYYPSSYYPSSYYPSSYYPSSYYPSSYYPSSYYPSSYYPSSSSLSSVPLAVNNKKADPSSQAPSLMTLIV</sequence>
<evidence type="ECO:0000313" key="2">
    <source>
        <dbReference type="EMBL" id="OAQ22960.1"/>
    </source>
</evidence>
<dbReference type="OrthoDB" id="2449271at2759"/>
<accession>A0A197JCX3</accession>
<feature type="region of interest" description="Disordered" evidence="1">
    <location>
        <begin position="92"/>
        <end position="145"/>
    </location>
</feature>
<evidence type="ECO:0008006" key="4">
    <source>
        <dbReference type="Google" id="ProtNLM"/>
    </source>
</evidence>
<keyword evidence="3" id="KW-1185">Reference proteome</keyword>
<evidence type="ECO:0000313" key="3">
    <source>
        <dbReference type="Proteomes" id="UP000078512"/>
    </source>
</evidence>
<feature type="compositionally biased region" description="Polar residues" evidence="1">
    <location>
        <begin position="92"/>
        <end position="102"/>
    </location>
</feature>